<dbReference type="AlphaFoldDB" id="H3H016"/>
<feature type="compositionally biased region" description="Polar residues" evidence="6">
    <location>
        <begin position="38"/>
        <end position="47"/>
    </location>
</feature>
<evidence type="ECO:0000256" key="3">
    <source>
        <dbReference type="ARBA" id="ARBA00022525"/>
    </source>
</evidence>
<comment type="domain">
    <text evidence="5">The RxLR-dEER motif acts to carry the protein into the host cell cytoplasm through binding to cell surface phosphatidylinositol-3-phosphate.</text>
</comment>
<dbReference type="OMA" id="MWNTAFA"/>
<keyword evidence="7" id="KW-1133">Transmembrane helix</keyword>
<dbReference type="VEuPathDB" id="FungiDB:KRP23_1666"/>
<evidence type="ECO:0000256" key="4">
    <source>
        <dbReference type="ARBA" id="ARBA00022729"/>
    </source>
</evidence>
<comment type="subcellular location">
    <subcellularLocation>
        <location evidence="1 5">Secreted</location>
    </subcellularLocation>
</comment>
<evidence type="ECO:0000256" key="7">
    <source>
        <dbReference type="SAM" id="Phobius"/>
    </source>
</evidence>
<accession>H3H016</accession>
<comment type="function">
    <text evidence="5">Effector that suppresses plant defense responses during pathogen infection.</text>
</comment>
<evidence type="ECO:0000313" key="8">
    <source>
        <dbReference type="EnsemblProtists" id="Phyra83464"/>
    </source>
</evidence>
<proteinExistence type="inferred from homology"/>
<keyword evidence="9" id="KW-1185">Reference proteome</keyword>
<dbReference type="eggNOG" id="ENOG502R7BQ">
    <property type="taxonomic scope" value="Eukaryota"/>
</dbReference>
<reference evidence="9" key="1">
    <citation type="journal article" date="2006" name="Science">
        <title>Phytophthora genome sequences uncover evolutionary origins and mechanisms of pathogenesis.</title>
        <authorList>
            <person name="Tyler B.M."/>
            <person name="Tripathy S."/>
            <person name="Zhang X."/>
            <person name="Dehal P."/>
            <person name="Jiang R.H."/>
            <person name="Aerts A."/>
            <person name="Arredondo F.D."/>
            <person name="Baxter L."/>
            <person name="Bensasson D."/>
            <person name="Beynon J.L."/>
            <person name="Chapman J."/>
            <person name="Damasceno C.M."/>
            <person name="Dorrance A.E."/>
            <person name="Dou D."/>
            <person name="Dickerman A.W."/>
            <person name="Dubchak I.L."/>
            <person name="Garbelotto M."/>
            <person name="Gijzen M."/>
            <person name="Gordon S.G."/>
            <person name="Govers F."/>
            <person name="Grunwald N.J."/>
            <person name="Huang W."/>
            <person name="Ivors K.L."/>
            <person name="Jones R.W."/>
            <person name="Kamoun S."/>
            <person name="Krampis K."/>
            <person name="Lamour K.H."/>
            <person name="Lee M.K."/>
            <person name="McDonald W.H."/>
            <person name="Medina M."/>
            <person name="Meijer H.J."/>
            <person name="Nordberg E.K."/>
            <person name="Maclean D.J."/>
            <person name="Ospina-Giraldo M.D."/>
            <person name="Morris P.F."/>
            <person name="Phuntumart V."/>
            <person name="Putnam N.H."/>
            <person name="Rash S."/>
            <person name="Rose J.K."/>
            <person name="Sakihama Y."/>
            <person name="Salamov A.A."/>
            <person name="Savidor A."/>
            <person name="Scheuring C.F."/>
            <person name="Smith B.M."/>
            <person name="Sobral B.W."/>
            <person name="Terry A."/>
            <person name="Torto-Alalibo T.A."/>
            <person name="Win J."/>
            <person name="Xu Z."/>
            <person name="Zhang H."/>
            <person name="Grigoriev I.V."/>
            <person name="Rokhsar D.S."/>
            <person name="Boore J.L."/>
        </authorList>
    </citation>
    <scope>NUCLEOTIDE SEQUENCE [LARGE SCALE GENOMIC DNA]</scope>
    <source>
        <strain evidence="9">Pr102</strain>
    </source>
</reference>
<keyword evidence="3 5" id="KW-0964">Secreted</keyword>
<feature type="transmembrane region" description="Helical" evidence="7">
    <location>
        <begin position="230"/>
        <end position="248"/>
    </location>
</feature>
<dbReference type="InParanoid" id="H3H016"/>
<keyword evidence="4 5" id="KW-0732">Signal</keyword>
<evidence type="ECO:0000256" key="1">
    <source>
        <dbReference type="ARBA" id="ARBA00004613"/>
    </source>
</evidence>
<comment type="similarity">
    <text evidence="2 5">Belongs to the RxLR effector family.</text>
</comment>
<sequence>MRPNFLVLLVVATFALSCIDLANANGVQVAKVEDNNTPRYLKGSQTSTEEEELDAEDEDRGFKDVVAKAQAAAAAGTLNNQASKWKGLAEKMKSGQLAQLDDKIAATSKWKSLSEKLKAGQLKNLDDEVATTSRWKTLADKLQSGQLKNVDDEAASISKWKGLSDKFKAGELKNLDTKQSRWKNAFNRLKSSGQIKNVDEAQIAKVTEGIAKEVAKQPGKWSYFGKAMKILFGVGLTVLIVIGIQGMMGS</sequence>
<protein>
    <recommendedName>
        <fullName evidence="5">RxLR effector protein</fullName>
    </recommendedName>
</protein>
<feature type="signal peptide" evidence="5">
    <location>
        <begin position="1"/>
        <end position="24"/>
    </location>
</feature>
<evidence type="ECO:0000256" key="6">
    <source>
        <dbReference type="SAM" id="MobiDB-lite"/>
    </source>
</evidence>
<feature type="compositionally biased region" description="Acidic residues" evidence="6">
    <location>
        <begin position="48"/>
        <end position="59"/>
    </location>
</feature>
<dbReference type="EMBL" id="DS566086">
    <property type="status" value="NOT_ANNOTATED_CDS"/>
    <property type="molecule type" value="Genomic_DNA"/>
</dbReference>
<feature type="chain" id="PRO_5003588002" description="RxLR effector protein" evidence="5">
    <location>
        <begin position="25"/>
        <end position="250"/>
    </location>
</feature>
<keyword evidence="7" id="KW-0472">Membrane</keyword>
<feature type="region of interest" description="Disordered" evidence="6">
    <location>
        <begin position="38"/>
        <end position="59"/>
    </location>
</feature>
<organism evidence="8 9">
    <name type="scientific">Phytophthora ramorum</name>
    <name type="common">Sudden oak death agent</name>
    <dbReference type="NCBI Taxonomy" id="164328"/>
    <lineage>
        <taxon>Eukaryota</taxon>
        <taxon>Sar</taxon>
        <taxon>Stramenopiles</taxon>
        <taxon>Oomycota</taxon>
        <taxon>Peronosporomycetes</taxon>
        <taxon>Peronosporales</taxon>
        <taxon>Peronosporaceae</taxon>
        <taxon>Phytophthora</taxon>
    </lineage>
</organism>
<evidence type="ECO:0000256" key="2">
    <source>
        <dbReference type="ARBA" id="ARBA00010400"/>
    </source>
</evidence>
<dbReference type="Pfam" id="PF16810">
    <property type="entry name" value="RXLR"/>
    <property type="match status" value="1"/>
</dbReference>
<dbReference type="InterPro" id="IPR031825">
    <property type="entry name" value="RXLR"/>
</dbReference>
<evidence type="ECO:0000256" key="5">
    <source>
        <dbReference type="RuleBase" id="RU367124"/>
    </source>
</evidence>
<dbReference type="PROSITE" id="PS51257">
    <property type="entry name" value="PROKAR_LIPOPROTEIN"/>
    <property type="match status" value="1"/>
</dbReference>
<reference evidence="8" key="2">
    <citation type="submission" date="2015-06" db="UniProtKB">
        <authorList>
            <consortium name="EnsemblProtists"/>
        </authorList>
    </citation>
    <scope>IDENTIFICATION</scope>
    <source>
        <strain evidence="8">Pr102</strain>
    </source>
</reference>
<dbReference type="HOGENOM" id="CLU_1113191_0_0_1"/>
<evidence type="ECO:0000313" key="9">
    <source>
        <dbReference type="Proteomes" id="UP000005238"/>
    </source>
</evidence>
<name>H3H016_PHYRM</name>
<dbReference type="EnsemblProtists" id="Phyra83464">
    <property type="protein sequence ID" value="Phyra83464"/>
    <property type="gene ID" value="Phyra83464"/>
</dbReference>
<keyword evidence="7" id="KW-0812">Transmembrane</keyword>
<dbReference type="VEuPathDB" id="FungiDB:KRP22_11212"/>
<dbReference type="Proteomes" id="UP000005238">
    <property type="component" value="Unassembled WGS sequence"/>
</dbReference>